<dbReference type="Proteomes" id="UP001214441">
    <property type="component" value="Unassembled WGS sequence"/>
</dbReference>
<comment type="caution">
    <text evidence="3">The sequence shown here is derived from an EMBL/GenBank/DDBJ whole genome shotgun (WGS) entry which is preliminary data.</text>
</comment>
<evidence type="ECO:0000313" key="4">
    <source>
        <dbReference type="Proteomes" id="UP001214441"/>
    </source>
</evidence>
<organism evidence="3 4">
    <name type="scientific">Streptomyces iconiensis</name>
    <dbReference type="NCBI Taxonomy" id="1384038"/>
    <lineage>
        <taxon>Bacteria</taxon>
        <taxon>Bacillati</taxon>
        <taxon>Actinomycetota</taxon>
        <taxon>Actinomycetes</taxon>
        <taxon>Kitasatosporales</taxon>
        <taxon>Streptomycetaceae</taxon>
        <taxon>Streptomyces</taxon>
    </lineage>
</organism>
<proteinExistence type="predicted"/>
<dbReference type="EMBL" id="JANCPR020000019">
    <property type="protein sequence ID" value="MDJ1134267.1"/>
    <property type="molecule type" value="Genomic_DNA"/>
</dbReference>
<dbReference type="InterPro" id="IPR045924">
    <property type="entry name" value="DUF6343"/>
</dbReference>
<reference evidence="3 4" key="1">
    <citation type="submission" date="2023-05" db="EMBL/GenBank/DDBJ databases">
        <title>Streptantibioticus silvisoli sp. nov., acidotolerant actinomycetes 1 from pine litter.</title>
        <authorList>
            <person name="Swiecimska M."/>
            <person name="Golinska P."/>
            <person name="Sangal V."/>
            <person name="Wachnowicz B."/>
            <person name="Goodfellow M."/>
        </authorList>
    </citation>
    <scope>NUCLEOTIDE SEQUENCE [LARGE SCALE GENOMIC DNA]</scope>
    <source>
        <strain evidence="3 4">DSM 42109</strain>
    </source>
</reference>
<feature type="transmembrane region" description="Helical" evidence="2">
    <location>
        <begin position="73"/>
        <end position="96"/>
    </location>
</feature>
<dbReference type="RefSeq" id="WP_274045849.1">
    <property type="nucleotide sequence ID" value="NZ_JANCPR020000019.1"/>
</dbReference>
<name>A0ABT6ZYX3_9ACTN</name>
<feature type="region of interest" description="Disordered" evidence="1">
    <location>
        <begin position="1"/>
        <end position="30"/>
    </location>
</feature>
<feature type="transmembrane region" description="Helical" evidence="2">
    <location>
        <begin position="40"/>
        <end position="61"/>
    </location>
</feature>
<gene>
    <name evidence="3" type="ORF">NMN56_020340</name>
</gene>
<keyword evidence="2" id="KW-0812">Transmembrane</keyword>
<protein>
    <submittedName>
        <fullName evidence="3">DUF6343 family protein</fullName>
    </submittedName>
</protein>
<evidence type="ECO:0000313" key="3">
    <source>
        <dbReference type="EMBL" id="MDJ1134267.1"/>
    </source>
</evidence>
<evidence type="ECO:0000256" key="2">
    <source>
        <dbReference type="SAM" id="Phobius"/>
    </source>
</evidence>
<dbReference type="Pfam" id="PF19870">
    <property type="entry name" value="DUF6343"/>
    <property type="match status" value="1"/>
</dbReference>
<keyword evidence="2" id="KW-1133">Transmembrane helix</keyword>
<keyword evidence="4" id="KW-1185">Reference proteome</keyword>
<evidence type="ECO:0000256" key="1">
    <source>
        <dbReference type="SAM" id="MobiDB-lite"/>
    </source>
</evidence>
<accession>A0ABT6ZYX3</accession>
<keyword evidence="2" id="KW-0472">Membrane</keyword>
<sequence>MSEPQPPRPRAGHRDGSRGGRHARSGTEPVTARTDLRLRAILSSCGVPVFAAAAVFFAWWASTSHSHSSPSDTLLSVLAGVCALLALFAAIDLVVIRRRARERRARSRP</sequence>